<dbReference type="CDD" id="cd16430">
    <property type="entry name" value="TraB"/>
    <property type="match status" value="1"/>
</dbReference>
<name>A0A2T3M7Q2_PHOLE</name>
<dbReference type="Pfam" id="PF03743">
    <property type="entry name" value="TrbI"/>
    <property type="match status" value="1"/>
</dbReference>
<evidence type="ECO:0000256" key="1">
    <source>
        <dbReference type="SAM" id="Coils"/>
    </source>
</evidence>
<gene>
    <name evidence="2" type="ORF">CTM89_14750</name>
</gene>
<proteinExistence type="predicted"/>
<comment type="caution">
    <text evidence="2">The sequence shown here is derived from an EMBL/GenBank/DDBJ whole genome shotgun (WGS) entry which is preliminary data.</text>
</comment>
<dbReference type="EMBL" id="PYOJ01000019">
    <property type="protein sequence ID" value="PSV88299.1"/>
    <property type="molecule type" value="Genomic_DNA"/>
</dbReference>
<dbReference type="OrthoDB" id="15544at2"/>
<dbReference type="AlphaFoldDB" id="A0A2T3M7Q2"/>
<evidence type="ECO:0000313" key="3">
    <source>
        <dbReference type="Proteomes" id="UP000240410"/>
    </source>
</evidence>
<protein>
    <submittedName>
        <fullName evidence="2">Conjugal transfer protein TraB</fullName>
    </submittedName>
</protein>
<dbReference type="InterPro" id="IPR005498">
    <property type="entry name" value="T4SS_VirB10/TraB/TrbI"/>
</dbReference>
<feature type="coiled-coil region" evidence="1">
    <location>
        <begin position="46"/>
        <end position="80"/>
    </location>
</feature>
<sequence length="462" mass="50347">MLTIAGLSYLAFDVLTTPEKNVTVAEPHYEPVITPDFTGKDSQSALQAQQQTISQLQNQLDKLQRQRDRLSDQLEQGMTALENRLTASLEDVERNWNNQLDAMQSLPSHVASANGRRGQPFDPFGALDGDEYREEKPGYTAPDLRGQPATPRRGIQTYAYQWPTRHKESYRRTSQNYVPTGSFVTAVLIGAADANAGVNAQGDTAPILFRAIHNGILPNGKQSRLNHCFFTASVYGEISSNRGIARLQNMSCIFDNDGQEDILDIPVRGTAFNFGRNGIRGTPVMRNGNIIQMAGISGLFTGLGNTAKAASATTITGPAGVVSSVTPSKALLNMSGSALESVGAKLSDYYIKLAEQYHPIIELNPGSVVNLVFLEGFPLDASKIAQYEAKLDRQQGKADRRETATQLMSHFSNPFAPLNQRVTPHNPLLKQLPQALQPSVQAFEQTGQSAPVQSYGAVPQPY</sequence>
<organism evidence="2 3">
    <name type="scientific">Photobacterium leiognathi</name>
    <dbReference type="NCBI Taxonomy" id="553611"/>
    <lineage>
        <taxon>Bacteria</taxon>
        <taxon>Pseudomonadati</taxon>
        <taxon>Pseudomonadota</taxon>
        <taxon>Gammaproteobacteria</taxon>
        <taxon>Vibrionales</taxon>
        <taxon>Vibrionaceae</taxon>
        <taxon>Photobacterium</taxon>
    </lineage>
</organism>
<evidence type="ECO:0000313" key="2">
    <source>
        <dbReference type="EMBL" id="PSV88299.1"/>
    </source>
</evidence>
<reference evidence="2 3" key="1">
    <citation type="submission" date="2018-03" db="EMBL/GenBank/DDBJ databases">
        <title>Whole genome sequencing of Histamine producing bacteria.</title>
        <authorList>
            <person name="Butler K."/>
        </authorList>
    </citation>
    <scope>NUCLEOTIDE SEQUENCE [LARGE SCALE GENOMIC DNA]</scope>
    <source>
        <strain evidence="2 3">ATCC 33979</strain>
    </source>
</reference>
<keyword evidence="1" id="KW-0175">Coiled coil</keyword>
<dbReference type="Proteomes" id="UP000240410">
    <property type="component" value="Unassembled WGS sequence"/>
</dbReference>
<accession>A0A2T3M7Q2</accession>